<dbReference type="STRING" id="86105.NF27_DP00110"/>
<reference evidence="8 9" key="1">
    <citation type="submission" date="2014-11" db="EMBL/GenBank/DDBJ databases">
        <title>A Rickettsiales Symbiont of Amoebae With Ancient Features.</title>
        <authorList>
            <person name="Schulz F."/>
            <person name="Martijn J."/>
            <person name="Wascher F."/>
            <person name="Kostanjsek R."/>
            <person name="Ettema T.J."/>
            <person name="Horn M."/>
        </authorList>
    </citation>
    <scope>NUCLEOTIDE SEQUENCE [LARGE SCALE GENOMIC DNA]</scope>
    <source>
        <strain evidence="8 9">UWC36</strain>
    </source>
</reference>
<evidence type="ECO:0000256" key="4">
    <source>
        <dbReference type="ARBA" id="ARBA00023004"/>
    </source>
</evidence>
<dbReference type="RefSeq" id="WP_039455638.1">
    <property type="nucleotide sequence ID" value="NZ_JSWE01000092.1"/>
</dbReference>
<dbReference type="Gene3D" id="3.10.180.50">
    <property type="match status" value="1"/>
</dbReference>
<dbReference type="AlphaFoldDB" id="A0A0C1MTR0"/>
<sequence length="301" mass="35042">MKEKIRQQLVQMLWDGYKESIPFYNRIFNENNIHLDHFAIIDLPSENSGMNHLKAIFSSLGFVYKGEGYLPEKHNPFAWMREDNYDEKLAHHTTAQPVIADFKLDALSPQVRHIVEKYAALIKPLEMEKFEYYKEQIDKNNEALIPEITGFLYNHLIDKERPKLTSKEYETVFKENELIAWVLAFGRVVNHFGVSIHLDNKASNLTEFNDNVLKSNIITLNATSNYIKGGEYCGIAQSSTNGLPIKIRLKDKEITTHNSFLEFVWRYSNLDKPTLAKDYYCNFIPQNANHVIESLYIKKTV</sequence>
<comment type="caution">
    <text evidence="8">The sequence shown here is derived from an EMBL/GenBank/DDBJ whole genome shotgun (WGS) entry which is preliminary data.</text>
</comment>
<dbReference type="OrthoDB" id="506370at2"/>
<dbReference type="EMBL" id="JSWE01000092">
    <property type="protein sequence ID" value="KIE05467.1"/>
    <property type="molecule type" value="Genomic_DNA"/>
</dbReference>
<dbReference type="PANTHER" id="PTHR31136:SF5">
    <property type="entry name" value="2-OXOADIPATE DIOXYGENASE_DECARBOXYLASE, CHLOROPLASTIC"/>
    <property type="match status" value="1"/>
</dbReference>
<dbReference type="GO" id="GO:0051213">
    <property type="term" value="F:dioxygenase activity"/>
    <property type="evidence" value="ECO:0007669"/>
    <property type="project" value="UniProtKB-KW"/>
</dbReference>
<protein>
    <recommendedName>
        <fullName evidence="6">2-oxoadipate dioxygenase/decarboxylase</fullName>
        <ecNumber evidence="6">1.13.11.93</ecNumber>
    </recommendedName>
    <alternativeName>
        <fullName evidence="7">2-hydroxyglutarate synthase</fullName>
    </alternativeName>
</protein>
<organism evidence="8 9">
    <name type="scientific">Candidatus Jidaibacter acanthamoebae</name>
    <dbReference type="NCBI Taxonomy" id="86105"/>
    <lineage>
        <taxon>Bacteria</taxon>
        <taxon>Pseudomonadati</taxon>
        <taxon>Pseudomonadota</taxon>
        <taxon>Alphaproteobacteria</taxon>
        <taxon>Rickettsiales</taxon>
        <taxon>Candidatus Midichloriaceae</taxon>
        <taxon>Candidatus Jidaibacter</taxon>
    </lineage>
</organism>
<keyword evidence="9" id="KW-1185">Reference proteome</keyword>
<name>A0A0C1MTR0_9RICK</name>
<evidence type="ECO:0000313" key="8">
    <source>
        <dbReference type="EMBL" id="KIE05467.1"/>
    </source>
</evidence>
<dbReference type="SMART" id="SM01150">
    <property type="entry name" value="DUF1338"/>
    <property type="match status" value="1"/>
</dbReference>
<comment type="cofactor">
    <cofactor evidence="1">
        <name>Fe(2+)</name>
        <dbReference type="ChEBI" id="CHEBI:29033"/>
    </cofactor>
</comment>
<evidence type="ECO:0000256" key="1">
    <source>
        <dbReference type="ARBA" id="ARBA00001954"/>
    </source>
</evidence>
<evidence type="ECO:0000256" key="3">
    <source>
        <dbReference type="ARBA" id="ARBA00023002"/>
    </source>
</evidence>
<proteinExistence type="inferred from homology"/>
<evidence type="ECO:0000256" key="7">
    <source>
        <dbReference type="ARBA" id="ARBA00035045"/>
    </source>
</evidence>
<dbReference type="Pfam" id="PF07063">
    <property type="entry name" value="HGLS"/>
    <property type="match status" value="1"/>
</dbReference>
<dbReference type="EC" id="1.13.11.93" evidence="6"/>
<dbReference type="InterPro" id="IPR009770">
    <property type="entry name" value="HGLS"/>
</dbReference>
<comment type="similarity">
    <text evidence="5">Belongs to the 2-oxoadipate dioxygenase/decarboxylase family.</text>
</comment>
<keyword evidence="3" id="KW-0560">Oxidoreductase</keyword>
<evidence type="ECO:0000256" key="6">
    <source>
        <dbReference type="ARBA" id="ARBA00035023"/>
    </source>
</evidence>
<accession>A0A0C1MTR0</accession>
<keyword evidence="4" id="KW-0408">Iron</keyword>
<gene>
    <name evidence="8" type="ORF">NF27_DP00110</name>
</gene>
<evidence type="ECO:0000256" key="5">
    <source>
        <dbReference type="ARBA" id="ARBA00035013"/>
    </source>
</evidence>
<dbReference type="PANTHER" id="PTHR31136">
    <property type="entry name" value="DUF1338 DOMAIN-CONTAINING PROTEIN"/>
    <property type="match status" value="1"/>
</dbReference>
<evidence type="ECO:0000313" key="9">
    <source>
        <dbReference type="Proteomes" id="UP000031258"/>
    </source>
</evidence>
<evidence type="ECO:0000256" key="2">
    <source>
        <dbReference type="ARBA" id="ARBA00022964"/>
    </source>
</evidence>
<dbReference type="Proteomes" id="UP000031258">
    <property type="component" value="Unassembled WGS sequence"/>
</dbReference>
<keyword evidence="2" id="KW-0223">Dioxygenase</keyword>